<keyword evidence="3" id="KW-1185">Reference proteome</keyword>
<dbReference type="RefSeq" id="WP_025802802.1">
    <property type="nucleotide sequence ID" value="NZ_CP053842.1"/>
</dbReference>
<dbReference type="AlphaFoldDB" id="A0A7M1LE37"/>
<keyword evidence="1" id="KW-0472">Membrane</keyword>
<proteinExistence type="predicted"/>
<keyword evidence="1" id="KW-1133">Transmembrane helix</keyword>
<accession>A0A7M1LE37</accession>
<dbReference type="EMBL" id="CP063078">
    <property type="protein sequence ID" value="QOQ86583.1"/>
    <property type="molecule type" value="Genomic_DNA"/>
</dbReference>
<protein>
    <submittedName>
        <fullName evidence="2">FixH family protein</fullName>
    </submittedName>
</protein>
<evidence type="ECO:0000256" key="1">
    <source>
        <dbReference type="SAM" id="Phobius"/>
    </source>
</evidence>
<dbReference type="PROSITE" id="PS51257">
    <property type="entry name" value="PROKAR_LIPOPROTEIN"/>
    <property type="match status" value="1"/>
</dbReference>
<evidence type="ECO:0000313" key="3">
    <source>
        <dbReference type="Proteomes" id="UP000594749"/>
    </source>
</evidence>
<sequence>MQKSKKRKPLGLYVIILSFIGIITACVWTIVFSLDYPVYMDNYYFSSVDEVDRNINEIEASQERFEEKYSLTLVDKVIYQGKDSQVKAIARANLGSSLDNLSGEILLTRPDTSEFDKNLKFKFEDIYLISENFKVNKPGRWQVFIKLSDGKDTGFYKFELIAS</sequence>
<reference evidence="2 3" key="1">
    <citation type="submission" date="2020-10" db="EMBL/GenBank/DDBJ databases">
        <title>Campylobacter and Helicobacter PacBio genomes.</title>
        <authorList>
            <person name="Lane C."/>
        </authorList>
    </citation>
    <scope>NUCLEOTIDE SEQUENCE [LARGE SCALE GENOMIC DNA]</scope>
    <source>
        <strain evidence="2 3">2016D-0077</strain>
    </source>
</reference>
<organism evidence="2 3">
    <name type="scientific">Campylobacter corcagiensis</name>
    <dbReference type="NCBI Taxonomy" id="1448857"/>
    <lineage>
        <taxon>Bacteria</taxon>
        <taxon>Pseudomonadati</taxon>
        <taxon>Campylobacterota</taxon>
        <taxon>Epsilonproteobacteria</taxon>
        <taxon>Campylobacterales</taxon>
        <taxon>Campylobacteraceae</taxon>
        <taxon>Campylobacter</taxon>
    </lineage>
</organism>
<feature type="transmembrane region" description="Helical" evidence="1">
    <location>
        <begin position="12"/>
        <end position="34"/>
    </location>
</feature>
<dbReference type="Proteomes" id="UP000594749">
    <property type="component" value="Chromosome"/>
</dbReference>
<keyword evidence="1" id="KW-0812">Transmembrane</keyword>
<dbReference type="OrthoDB" id="5324824at2"/>
<gene>
    <name evidence="2" type="ORF">IMC76_04950</name>
</gene>
<name>A0A7M1LE37_9BACT</name>
<evidence type="ECO:0000313" key="2">
    <source>
        <dbReference type="EMBL" id="QOQ86583.1"/>
    </source>
</evidence>